<dbReference type="AlphaFoldDB" id="A0A2S9IWU6"/>
<proteinExistence type="predicted"/>
<name>A0A2S9IWU6_9SPHI</name>
<reference evidence="2 3" key="1">
    <citation type="submission" date="2018-02" db="EMBL/GenBank/DDBJ databases">
        <title>The draft genome of Sphingobacterium sp. 5JN-11.</title>
        <authorList>
            <person name="Liu L."/>
            <person name="Li L."/>
            <person name="Liang L."/>
            <person name="Zhang X."/>
            <person name="Wang T."/>
        </authorList>
    </citation>
    <scope>NUCLEOTIDE SEQUENCE [LARGE SCALE GENOMIC DNA]</scope>
    <source>
        <strain evidence="2 3">5JN-11</strain>
    </source>
</reference>
<evidence type="ECO:0000259" key="1">
    <source>
        <dbReference type="Pfam" id="PF01872"/>
    </source>
</evidence>
<dbReference type="Proteomes" id="UP000239711">
    <property type="component" value="Unassembled WGS sequence"/>
</dbReference>
<dbReference type="RefSeq" id="WP_105718561.1">
    <property type="nucleotide sequence ID" value="NZ_PVBQ01000023.1"/>
</dbReference>
<gene>
    <name evidence="2" type="ORF">C5745_18800</name>
</gene>
<organism evidence="2 3">
    <name type="scientific">Sphingobacterium haloxyli</name>
    <dbReference type="NCBI Taxonomy" id="2100533"/>
    <lineage>
        <taxon>Bacteria</taxon>
        <taxon>Pseudomonadati</taxon>
        <taxon>Bacteroidota</taxon>
        <taxon>Sphingobacteriia</taxon>
        <taxon>Sphingobacteriales</taxon>
        <taxon>Sphingobacteriaceae</taxon>
        <taxon>Sphingobacterium</taxon>
    </lineage>
</organism>
<dbReference type="GO" id="GO:0009231">
    <property type="term" value="P:riboflavin biosynthetic process"/>
    <property type="evidence" value="ECO:0007669"/>
    <property type="project" value="InterPro"/>
</dbReference>
<evidence type="ECO:0000313" key="3">
    <source>
        <dbReference type="Proteomes" id="UP000239711"/>
    </source>
</evidence>
<evidence type="ECO:0000313" key="2">
    <source>
        <dbReference type="EMBL" id="PRD45016.1"/>
    </source>
</evidence>
<dbReference type="InterPro" id="IPR024072">
    <property type="entry name" value="DHFR-like_dom_sf"/>
</dbReference>
<dbReference type="SUPFAM" id="SSF53597">
    <property type="entry name" value="Dihydrofolate reductase-like"/>
    <property type="match status" value="1"/>
</dbReference>
<dbReference type="Gene3D" id="3.40.430.10">
    <property type="entry name" value="Dihydrofolate Reductase, subunit A"/>
    <property type="match status" value="1"/>
</dbReference>
<comment type="caution">
    <text evidence="2">The sequence shown here is derived from an EMBL/GenBank/DDBJ whole genome shotgun (WGS) entry which is preliminary data.</text>
</comment>
<protein>
    <recommendedName>
        <fullName evidence="1">Bacterial bifunctional deaminase-reductase C-terminal domain-containing protein</fullName>
    </recommendedName>
</protein>
<dbReference type="Pfam" id="PF01872">
    <property type="entry name" value="RibD_C"/>
    <property type="match status" value="1"/>
</dbReference>
<accession>A0A2S9IWU6</accession>
<feature type="domain" description="Bacterial bifunctional deaminase-reductase C-terminal" evidence="1">
    <location>
        <begin position="2"/>
        <end position="155"/>
    </location>
</feature>
<sequence length="167" mass="18358">MKVIVIANISVNGKVLLSNNPSHQNSQEAMTFYLKHAREIGNLVVGKKTYEIFQQIPSDSQGAFSGIEIVLVSTEPPTTDTHKVVNSPEEAIKYLSEKGFGEIAIGGGTKTYNSFFEKDLVTDIYFNISLLITGDGGVLANKIDLDTKFKLVDHKINGEFIELHLAK</sequence>
<dbReference type="InterPro" id="IPR002734">
    <property type="entry name" value="RibDG_C"/>
</dbReference>
<dbReference type="GO" id="GO:0008703">
    <property type="term" value="F:5-amino-6-(5-phosphoribosylamino)uracil reductase activity"/>
    <property type="evidence" value="ECO:0007669"/>
    <property type="project" value="InterPro"/>
</dbReference>
<keyword evidence="3" id="KW-1185">Reference proteome</keyword>
<dbReference type="EMBL" id="PVBQ01000023">
    <property type="protein sequence ID" value="PRD45016.1"/>
    <property type="molecule type" value="Genomic_DNA"/>
</dbReference>
<dbReference type="OrthoDB" id="705695at2"/>